<dbReference type="AlphaFoldDB" id="A0A7W7HK31"/>
<accession>A0A7W7HK31</accession>
<reference evidence="1 4" key="2">
    <citation type="submission" date="2021-01" db="EMBL/GenBank/DDBJ databases">
        <title>Whole genome shotgun sequence of Actinoplanes lobatus NBRC 12513.</title>
        <authorList>
            <person name="Komaki H."/>
            <person name="Tamura T."/>
        </authorList>
    </citation>
    <scope>NUCLEOTIDE SEQUENCE [LARGE SCALE GENOMIC DNA]</scope>
    <source>
        <strain evidence="1 4">NBRC 12513</strain>
    </source>
</reference>
<evidence type="ECO:0000313" key="2">
    <source>
        <dbReference type="EMBL" id="MBB4751979.1"/>
    </source>
</evidence>
<dbReference type="EMBL" id="JACHNC010000001">
    <property type="protein sequence ID" value="MBB4751979.1"/>
    <property type="molecule type" value="Genomic_DNA"/>
</dbReference>
<proteinExistence type="predicted"/>
<dbReference type="RefSeq" id="WP_188123920.1">
    <property type="nucleotide sequence ID" value="NZ_BOMP01000124.1"/>
</dbReference>
<name>A0A7W7HK31_9ACTN</name>
<evidence type="ECO:0000313" key="1">
    <source>
        <dbReference type="EMBL" id="GIE44294.1"/>
    </source>
</evidence>
<evidence type="ECO:0000313" key="4">
    <source>
        <dbReference type="Proteomes" id="UP000631312"/>
    </source>
</evidence>
<comment type="caution">
    <text evidence="2">The sequence shown here is derived from an EMBL/GenBank/DDBJ whole genome shotgun (WGS) entry which is preliminary data.</text>
</comment>
<dbReference type="Proteomes" id="UP000631312">
    <property type="component" value="Unassembled WGS sequence"/>
</dbReference>
<dbReference type="Proteomes" id="UP000590511">
    <property type="component" value="Unassembled WGS sequence"/>
</dbReference>
<keyword evidence="4" id="KW-1185">Reference proteome</keyword>
<sequence>MTVIADARTAARRLGDHPQDHGWRELYRLFAYGLEREAPELTEAVATLCKARSECSSTHLLTLLGIAVKEVTGDGFATLIEPSAPATQRLGALEATLRDRGEQIAGILTMRQNSFTAARRFMVVQVLLGAYFRIPPTPPVNFADLGTGLGILPRQLNSRALFERYSGELRWAGRKPAFQAVPLNARFGVERGPRPDLRWVRACYGATDYYRRLFQELELSRRVHEVEQAQVTYEEFDILDYQELIRFVSHREINVVNLSYVLYEIDAERRSRIIEVLRENLRPPGIIIVTEPVAELTKPGCTVSLYDESRADPQRLCTVSDGHFRGDVQPLEDYASFASRYPISFAM</sequence>
<dbReference type="EMBL" id="BOMP01000124">
    <property type="protein sequence ID" value="GIE44294.1"/>
    <property type="molecule type" value="Genomic_DNA"/>
</dbReference>
<evidence type="ECO:0000313" key="3">
    <source>
        <dbReference type="Proteomes" id="UP000590511"/>
    </source>
</evidence>
<reference evidence="2 3" key="1">
    <citation type="submission" date="2020-08" db="EMBL/GenBank/DDBJ databases">
        <title>Sequencing the genomes of 1000 actinobacteria strains.</title>
        <authorList>
            <person name="Klenk H.-P."/>
        </authorList>
    </citation>
    <scope>NUCLEOTIDE SEQUENCE [LARGE SCALE GENOMIC DNA]</scope>
    <source>
        <strain evidence="2 3">DSM 43150</strain>
    </source>
</reference>
<gene>
    <name evidence="1" type="ORF">Alo02nite_71920</name>
    <name evidence="2" type="ORF">BJ964_006140</name>
</gene>
<organism evidence="2 3">
    <name type="scientific">Actinoplanes lobatus</name>
    <dbReference type="NCBI Taxonomy" id="113568"/>
    <lineage>
        <taxon>Bacteria</taxon>
        <taxon>Bacillati</taxon>
        <taxon>Actinomycetota</taxon>
        <taxon>Actinomycetes</taxon>
        <taxon>Micromonosporales</taxon>
        <taxon>Micromonosporaceae</taxon>
        <taxon>Actinoplanes</taxon>
    </lineage>
</organism>
<protein>
    <submittedName>
        <fullName evidence="2">Uncharacterized protein</fullName>
    </submittedName>
</protein>